<reference evidence="1" key="2">
    <citation type="journal article" date="2015" name="Data Brief">
        <title>Shoot transcriptome of the giant reed, Arundo donax.</title>
        <authorList>
            <person name="Barrero R.A."/>
            <person name="Guerrero F.D."/>
            <person name="Moolhuijzen P."/>
            <person name="Goolsby J.A."/>
            <person name="Tidwell J."/>
            <person name="Bellgard S.E."/>
            <person name="Bellgard M.I."/>
        </authorList>
    </citation>
    <scope>NUCLEOTIDE SEQUENCE</scope>
    <source>
        <tissue evidence="1">Shoot tissue taken approximately 20 cm above the soil surface</tissue>
    </source>
</reference>
<dbReference type="AlphaFoldDB" id="A0A0A9DZY1"/>
<protein>
    <submittedName>
        <fullName evidence="1">Uncharacterized protein</fullName>
    </submittedName>
</protein>
<accession>A0A0A9DZY1</accession>
<organism evidence="1">
    <name type="scientific">Arundo donax</name>
    <name type="common">Giant reed</name>
    <name type="synonym">Donax arundinaceus</name>
    <dbReference type="NCBI Taxonomy" id="35708"/>
    <lineage>
        <taxon>Eukaryota</taxon>
        <taxon>Viridiplantae</taxon>
        <taxon>Streptophyta</taxon>
        <taxon>Embryophyta</taxon>
        <taxon>Tracheophyta</taxon>
        <taxon>Spermatophyta</taxon>
        <taxon>Magnoliopsida</taxon>
        <taxon>Liliopsida</taxon>
        <taxon>Poales</taxon>
        <taxon>Poaceae</taxon>
        <taxon>PACMAD clade</taxon>
        <taxon>Arundinoideae</taxon>
        <taxon>Arundineae</taxon>
        <taxon>Arundo</taxon>
    </lineage>
</organism>
<sequence>MASLLLQIRAEIFRKRVPIDLEGYNTCPVAMTDVLLKSKRTNGFTRNYWTSDQLQFF</sequence>
<dbReference type="EMBL" id="GBRH01205612">
    <property type="protein sequence ID" value="JAD92283.1"/>
    <property type="molecule type" value="Transcribed_RNA"/>
</dbReference>
<evidence type="ECO:0000313" key="1">
    <source>
        <dbReference type="EMBL" id="JAD92283.1"/>
    </source>
</evidence>
<proteinExistence type="predicted"/>
<reference evidence="1" key="1">
    <citation type="submission" date="2014-09" db="EMBL/GenBank/DDBJ databases">
        <authorList>
            <person name="Magalhaes I.L.F."/>
            <person name="Oliveira U."/>
            <person name="Santos F.R."/>
            <person name="Vidigal T.H.D.A."/>
            <person name="Brescovit A.D."/>
            <person name="Santos A.J."/>
        </authorList>
    </citation>
    <scope>NUCLEOTIDE SEQUENCE</scope>
    <source>
        <tissue evidence="1">Shoot tissue taken approximately 20 cm above the soil surface</tissue>
    </source>
</reference>
<name>A0A0A9DZY1_ARUDO</name>